<dbReference type="PANTHER" id="PTHR43132:SF2">
    <property type="entry name" value="ARSENICAL RESISTANCE OPERON REPRESSOR ARSR-RELATED"/>
    <property type="match status" value="1"/>
</dbReference>
<dbReference type="Proteomes" id="UP000198510">
    <property type="component" value="Unassembled WGS sequence"/>
</dbReference>
<dbReference type="SMART" id="SM00418">
    <property type="entry name" value="HTH_ARSR"/>
    <property type="match status" value="1"/>
</dbReference>
<sequence length="97" mass="11031">MTTSFLSTKKLEGAALILKTMAHPLRLGIVDLLRHYKRLSVNEICEHLGSEQSLTSHHLTGMRLKGLLFCEREGKNMYYSLRLKEISQVVSTVEELS</sequence>
<organism evidence="5 6">
    <name type="scientific">Catalinimonas alkaloidigena</name>
    <dbReference type="NCBI Taxonomy" id="1075417"/>
    <lineage>
        <taxon>Bacteria</taxon>
        <taxon>Pseudomonadati</taxon>
        <taxon>Bacteroidota</taxon>
        <taxon>Cytophagia</taxon>
        <taxon>Cytophagales</taxon>
        <taxon>Catalimonadaceae</taxon>
        <taxon>Catalinimonas</taxon>
    </lineage>
</organism>
<evidence type="ECO:0000259" key="4">
    <source>
        <dbReference type="PROSITE" id="PS50987"/>
    </source>
</evidence>
<keyword evidence="2 5" id="KW-0238">DNA-binding</keyword>
<dbReference type="InterPro" id="IPR051011">
    <property type="entry name" value="Metal_resp_trans_reg"/>
</dbReference>
<dbReference type="AlphaFoldDB" id="A0A1G8WDK4"/>
<dbReference type="RefSeq" id="WP_089677753.1">
    <property type="nucleotide sequence ID" value="NZ_FNFO01000001.1"/>
</dbReference>
<dbReference type="NCBIfam" id="NF033788">
    <property type="entry name" value="HTH_metalloreg"/>
    <property type="match status" value="1"/>
</dbReference>
<evidence type="ECO:0000256" key="1">
    <source>
        <dbReference type="ARBA" id="ARBA00023015"/>
    </source>
</evidence>
<keyword evidence="3" id="KW-0804">Transcription</keyword>
<dbReference type="OrthoDB" id="9802016at2"/>
<dbReference type="GO" id="GO:0003677">
    <property type="term" value="F:DNA binding"/>
    <property type="evidence" value="ECO:0007669"/>
    <property type="project" value="UniProtKB-KW"/>
</dbReference>
<dbReference type="InterPro" id="IPR011991">
    <property type="entry name" value="ArsR-like_HTH"/>
</dbReference>
<dbReference type="InterPro" id="IPR036388">
    <property type="entry name" value="WH-like_DNA-bd_sf"/>
</dbReference>
<dbReference type="InterPro" id="IPR036390">
    <property type="entry name" value="WH_DNA-bd_sf"/>
</dbReference>
<name>A0A1G8WDK4_9BACT</name>
<dbReference type="InterPro" id="IPR001845">
    <property type="entry name" value="HTH_ArsR_DNA-bd_dom"/>
</dbReference>
<dbReference type="PROSITE" id="PS50987">
    <property type="entry name" value="HTH_ARSR_2"/>
    <property type="match status" value="1"/>
</dbReference>
<protein>
    <submittedName>
        <fullName evidence="5">DNA-binding transcriptional regulator, ArsR family</fullName>
    </submittedName>
</protein>
<dbReference type="CDD" id="cd00090">
    <property type="entry name" value="HTH_ARSR"/>
    <property type="match status" value="1"/>
</dbReference>
<dbReference type="EMBL" id="FNFO01000001">
    <property type="protein sequence ID" value="SDJ76409.1"/>
    <property type="molecule type" value="Genomic_DNA"/>
</dbReference>
<evidence type="ECO:0000313" key="5">
    <source>
        <dbReference type="EMBL" id="SDJ76409.1"/>
    </source>
</evidence>
<dbReference type="GO" id="GO:0003700">
    <property type="term" value="F:DNA-binding transcription factor activity"/>
    <property type="evidence" value="ECO:0007669"/>
    <property type="project" value="InterPro"/>
</dbReference>
<dbReference type="STRING" id="1075417.SAMN05421823_10149"/>
<evidence type="ECO:0000256" key="2">
    <source>
        <dbReference type="ARBA" id="ARBA00023125"/>
    </source>
</evidence>
<keyword evidence="1" id="KW-0805">Transcription regulation</keyword>
<dbReference type="Pfam" id="PF01022">
    <property type="entry name" value="HTH_5"/>
    <property type="match status" value="1"/>
</dbReference>
<gene>
    <name evidence="5" type="ORF">SAMN05421823_10149</name>
</gene>
<accession>A0A1G8WDK4</accession>
<proteinExistence type="predicted"/>
<feature type="domain" description="HTH arsR-type" evidence="4">
    <location>
        <begin position="6"/>
        <end position="97"/>
    </location>
</feature>
<dbReference type="Gene3D" id="1.10.10.10">
    <property type="entry name" value="Winged helix-like DNA-binding domain superfamily/Winged helix DNA-binding domain"/>
    <property type="match status" value="1"/>
</dbReference>
<reference evidence="5 6" key="1">
    <citation type="submission" date="2016-10" db="EMBL/GenBank/DDBJ databases">
        <authorList>
            <person name="de Groot N.N."/>
        </authorList>
    </citation>
    <scope>NUCLEOTIDE SEQUENCE [LARGE SCALE GENOMIC DNA]</scope>
    <source>
        <strain evidence="5 6">DSM 25186</strain>
    </source>
</reference>
<evidence type="ECO:0000313" key="6">
    <source>
        <dbReference type="Proteomes" id="UP000198510"/>
    </source>
</evidence>
<evidence type="ECO:0000256" key="3">
    <source>
        <dbReference type="ARBA" id="ARBA00023163"/>
    </source>
</evidence>
<keyword evidence="6" id="KW-1185">Reference proteome</keyword>
<dbReference type="PANTHER" id="PTHR43132">
    <property type="entry name" value="ARSENICAL RESISTANCE OPERON REPRESSOR ARSR-RELATED"/>
    <property type="match status" value="1"/>
</dbReference>
<dbReference type="PRINTS" id="PR00778">
    <property type="entry name" value="HTHARSR"/>
</dbReference>
<dbReference type="SUPFAM" id="SSF46785">
    <property type="entry name" value="Winged helix' DNA-binding domain"/>
    <property type="match status" value="1"/>
</dbReference>